<dbReference type="GO" id="GO:0004340">
    <property type="term" value="F:glucokinase activity"/>
    <property type="evidence" value="ECO:0007669"/>
    <property type="project" value="UniProtKB-EC"/>
</dbReference>
<comment type="similarity">
    <text evidence="1">Belongs to the ROK (NagC/XylR) family.</text>
</comment>
<protein>
    <recommendedName>
        <fullName evidence="3">Glucokinase</fullName>
        <ecNumber evidence="2">2.7.1.2</ecNumber>
    </recommendedName>
    <alternativeName>
        <fullName evidence="8">Glucose kinase</fullName>
    </alternativeName>
</protein>
<dbReference type="InterPro" id="IPR004654">
    <property type="entry name" value="ROK_glcA"/>
</dbReference>
<evidence type="ECO:0000256" key="7">
    <source>
        <dbReference type="ARBA" id="ARBA00022840"/>
    </source>
</evidence>
<dbReference type="Pfam" id="PF00480">
    <property type="entry name" value="ROK"/>
    <property type="match status" value="1"/>
</dbReference>
<dbReference type="STRING" id="587636.SAMN05216199_1425"/>
<dbReference type="RefSeq" id="WP_143056136.1">
    <property type="nucleotide sequence ID" value="NZ_FOHB01000002.1"/>
</dbReference>
<keyword evidence="7" id="KW-0067">ATP-binding</keyword>
<dbReference type="AlphaFoldDB" id="A0A1H9T4I6"/>
<dbReference type="GO" id="GO:0006096">
    <property type="term" value="P:glycolytic process"/>
    <property type="evidence" value="ECO:0007669"/>
    <property type="project" value="InterPro"/>
</dbReference>
<name>A0A1H9T4I6_9MICO</name>
<dbReference type="GO" id="GO:0005737">
    <property type="term" value="C:cytoplasm"/>
    <property type="evidence" value="ECO:0007669"/>
    <property type="project" value="InterPro"/>
</dbReference>
<accession>A0A1H9T4I6</accession>
<sequence>MTATIGLDIGGTKIAAGLVSAEGTILAETRCDTPAQDPDRIAHDAATLIAELAGGTDQEVVGVGVACAGFVNRTGSHVLFAPNLAWRDEPLKQRLEALVRYPVTIENDANAAAWGEFRFGAAREADDMVLLTIGTGVGGGIVNDSKLLRGAYGVGGELGHMRVVPGGIRCGCGNRGCWEQYASGNALLREARELVSSGTPHGAALADACGGDPKNLRGRDITEVAQGGDPAAVELIADLGTWIGEGAASVAAILDPELIVIGGGVAEAGDLLLEPIRAAYARQLTGRGHRPMAHIVPATLGNDAGLIGAAAIAAEGIGEGPRRGITE</sequence>
<keyword evidence="10" id="KW-1185">Reference proteome</keyword>
<evidence type="ECO:0000256" key="3">
    <source>
        <dbReference type="ARBA" id="ARBA00014701"/>
    </source>
</evidence>
<dbReference type="Proteomes" id="UP000199019">
    <property type="component" value="Unassembled WGS sequence"/>
</dbReference>
<reference evidence="10" key="1">
    <citation type="submission" date="2016-10" db="EMBL/GenBank/DDBJ databases">
        <authorList>
            <person name="Varghese N."/>
            <person name="Submissions S."/>
        </authorList>
    </citation>
    <scope>NUCLEOTIDE SEQUENCE [LARGE SCALE GENOMIC DNA]</scope>
    <source>
        <strain evidence="10">CGMCC 1.6963</strain>
    </source>
</reference>
<dbReference type="NCBIfam" id="TIGR00744">
    <property type="entry name" value="ROK_glcA_fam"/>
    <property type="match status" value="1"/>
</dbReference>
<evidence type="ECO:0000256" key="6">
    <source>
        <dbReference type="ARBA" id="ARBA00022777"/>
    </source>
</evidence>
<dbReference type="OrthoDB" id="9810372at2"/>
<dbReference type="SUPFAM" id="SSF53067">
    <property type="entry name" value="Actin-like ATPase domain"/>
    <property type="match status" value="1"/>
</dbReference>
<dbReference type="EC" id="2.7.1.2" evidence="2"/>
<organism evidence="9 10">
    <name type="scientific">Pedococcus cremeus</name>
    <dbReference type="NCBI Taxonomy" id="587636"/>
    <lineage>
        <taxon>Bacteria</taxon>
        <taxon>Bacillati</taxon>
        <taxon>Actinomycetota</taxon>
        <taxon>Actinomycetes</taxon>
        <taxon>Micrococcales</taxon>
        <taxon>Intrasporangiaceae</taxon>
        <taxon>Pedococcus</taxon>
    </lineage>
</organism>
<evidence type="ECO:0000256" key="5">
    <source>
        <dbReference type="ARBA" id="ARBA00022741"/>
    </source>
</evidence>
<dbReference type="InterPro" id="IPR043129">
    <property type="entry name" value="ATPase_NBD"/>
</dbReference>
<dbReference type="PROSITE" id="PS01125">
    <property type="entry name" value="ROK"/>
    <property type="match status" value="1"/>
</dbReference>
<evidence type="ECO:0000256" key="1">
    <source>
        <dbReference type="ARBA" id="ARBA00006479"/>
    </source>
</evidence>
<gene>
    <name evidence="9" type="ORF">SAMN05216199_1425</name>
</gene>
<dbReference type="InterPro" id="IPR049874">
    <property type="entry name" value="ROK_cs"/>
</dbReference>
<dbReference type="InterPro" id="IPR000600">
    <property type="entry name" value="ROK"/>
</dbReference>
<evidence type="ECO:0000313" key="9">
    <source>
        <dbReference type="EMBL" id="SER91659.1"/>
    </source>
</evidence>
<evidence type="ECO:0000256" key="2">
    <source>
        <dbReference type="ARBA" id="ARBA00012323"/>
    </source>
</evidence>
<dbReference type="Gene3D" id="3.30.420.40">
    <property type="match status" value="2"/>
</dbReference>
<dbReference type="EMBL" id="FOHB01000002">
    <property type="protein sequence ID" value="SER91659.1"/>
    <property type="molecule type" value="Genomic_DNA"/>
</dbReference>
<keyword evidence="6 9" id="KW-0418">Kinase</keyword>
<dbReference type="PANTHER" id="PTHR18964:SF173">
    <property type="entry name" value="GLUCOKINASE"/>
    <property type="match status" value="1"/>
</dbReference>
<dbReference type="PANTHER" id="PTHR18964">
    <property type="entry name" value="ROK (REPRESSOR, ORF, KINASE) FAMILY"/>
    <property type="match status" value="1"/>
</dbReference>
<evidence type="ECO:0000256" key="8">
    <source>
        <dbReference type="ARBA" id="ARBA00032386"/>
    </source>
</evidence>
<proteinExistence type="inferred from homology"/>
<evidence type="ECO:0000256" key="4">
    <source>
        <dbReference type="ARBA" id="ARBA00022679"/>
    </source>
</evidence>
<keyword evidence="4" id="KW-0808">Transferase</keyword>
<evidence type="ECO:0000313" key="10">
    <source>
        <dbReference type="Proteomes" id="UP000199019"/>
    </source>
</evidence>
<keyword evidence="5" id="KW-0547">Nucleotide-binding</keyword>
<dbReference type="GO" id="GO:0005524">
    <property type="term" value="F:ATP binding"/>
    <property type="evidence" value="ECO:0007669"/>
    <property type="project" value="UniProtKB-KW"/>
</dbReference>